<accession>A0A5B8A3Z8</accession>
<keyword evidence="1" id="KW-1133">Transmembrane helix</keyword>
<dbReference type="KEGG" id="hyj:FHG12_18455"/>
<keyword evidence="1" id="KW-0472">Membrane</keyword>
<gene>
    <name evidence="2" type="ORF">FHG12_18455</name>
</gene>
<dbReference type="AlphaFoldDB" id="A0A5B8A3Z8"/>
<protein>
    <submittedName>
        <fullName evidence="2">Uncharacterized protein</fullName>
    </submittedName>
</protein>
<reference evidence="2 3" key="1">
    <citation type="submission" date="2019-06" db="EMBL/GenBank/DDBJ databases">
        <authorList>
            <person name="Srinivasan S."/>
        </authorList>
    </citation>
    <scope>NUCLEOTIDE SEQUENCE [LARGE SCALE GENOMIC DNA]</scope>
    <source>
        <strain evidence="2 3">17J68-5</strain>
    </source>
</reference>
<evidence type="ECO:0000313" key="2">
    <source>
        <dbReference type="EMBL" id="QDA61957.1"/>
    </source>
</evidence>
<keyword evidence="3" id="KW-1185">Reference proteome</keyword>
<dbReference type="RefSeq" id="WP_139517186.1">
    <property type="nucleotide sequence ID" value="NZ_CP040896.1"/>
</dbReference>
<evidence type="ECO:0000256" key="1">
    <source>
        <dbReference type="SAM" id="Phobius"/>
    </source>
</evidence>
<dbReference type="Proteomes" id="UP000305398">
    <property type="component" value="Chromosome"/>
</dbReference>
<name>A0A5B8A3Z8_9BACT</name>
<keyword evidence="1" id="KW-0812">Transmembrane</keyword>
<sequence length="93" mass="10237">MVPTEIDVKAEVAVATERTTLQMKLFLAIGAIGILSMLVNYGLRSGGAANAEREPPVPQESEQYRKNLKARVTAPTKIKVKDGSQVLCKRRKR</sequence>
<proteinExistence type="predicted"/>
<feature type="transmembrane region" description="Helical" evidence="1">
    <location>
        <begin position="25"/>
        <end position="43"/>
    </location>
</feature>
<evidence type="ECO:0000313" key="3">
    <source>
        <dbReference type="Proteomes" id="UP000305398"/>
    </source>
</evidence>
<organism evidence="2 3">
    <name type="scientific">Hymenobacter jejuensis</name>
    <dbReference type="NCBI Taxonomy" id="2502781"/>
    <lineage>
        <taxon>Bacteria</taxon>
        <taxon>Pseudomonadati</taxon>
        <taxon>Bacteroidota</taxon>
        <taxon>Cytophagia</taxon>
        <taxon>Cytophagales</taxon>
        <taxon>Hymenobacteraceae</taxon>
        <taxon>Hymenobacter</taxon>
    </lineage>
</organism>
<dbReference type="EMBL" id="CP040896">
    <property type="protein sequence ID" value="QDA61957.1"/>
    <property type="molecule type" value="Genomic_DNA"/>
</dbReference>